<evidence type="ECO:0000256" key="9">
    <source>
        <dbReference type="SAM" id="Phobius"/>
    </source>
</evidence>
<proteinExistence type="inferred from homology"/>
<dbReference type="PANTHER" id="PTHR42751">
    <property type="entry name" value="SODIUM/HYDROGEN EXCHANGER FAMILY/TRKA DOMAIN PROTEIN"/>
    <property type="match status" value="1"/>
</dbReference>
<evidence type="ECO:0000256" key="8">
    <source>
        <dbReference type="ARBA" id="ARBA00023136"/>
    </source>
</evidence>
<dbReference type="Gene3D" id="1.20.1530.20">
    <property type="match status" value="1"/>
</dbReference>
<feature type="transmembrane region" description="Helical" evidence="9">
    <location>
        <begin position="112"/>
        <end position="132"/>
    </location>
</feature>
<dbReference type="Pfam" id="PF00999">
    <property type="entry name" value="Na_H_Exchanger"/>
    <property type="match status" value="1"/>
</dbReference>
<protein>
    <submittedName>
        <fullName evidence="12">Putative glutathione-regulated potassium-efflux system protein</fullName>
    </submittedName>
</protein>
<dbReference type="PANTHER" id="PTHR42751:SF1">
    <property type="entry name" value="CATION_PROTON ANTIPORTER YBAL-RELATED"/>
    <property type="match status" value="1"/>
</dbReference>
<dbReference type="Proteomes" id="UP000004263">
    <property type="component" value="Unassembled WGS sequence"/>
</dbReference>
<dbReference type="OrthoDB" id="3418949at2"/>
<feature type="transmembrane region" description="Helical" evidence="9">
    <location>
        <begin position="47"/>
        <end position="66"/>
    </location>
</feature>
<dbReference type="HOGENOM" id="CLU_005126_12_0_6"/>
<feature type="transmembrane region" description="Helical" evidence="9">
    <location>
        <begin position="301"/>
        <end position="320"/>
    </location>
</feature>
<dbReference type="Pfam" id="PF02254">
    <property type="entry name" value="TrkA_N"/>
    <property type="match status" value="1"/>
</dbReference>
<feature type="transmembrane region" description="Helical" evidence="9">
    <location>
        <begin position="144"/>
        <end position="164"/>
    </location>
</feature>
<evidence type="ECO:0000256" key="1">
    <source>
        <dbReference type="ARBA" id="ARBA00004141"/>
    </source>
</evidence>
<dbReference type="SUPFAM" id="SSF51735">
    <property type="entry name" value="NAD(P)-binding Rossmann-fold domains"/>
    <property type="match status" value="1"/>
</dbReference>
<dbReference type="Gene3D" id="3.40.50.720">
    <property type="entry name" value="NAD(P)-binding Rossmann-like Domain"/>
    <property type="match status" value="1"/>
</dbReference>
<comment type="caution">
    <text evidence="12">The sequence shown here is derived from an EMBL/GenBank/DDBJ whole genome shotgun (WGS) entry which is preliminary data.</text>
</comment>
<keyword evidence="5 9" id="KW-0812">Transmembrane</keyword>
<keyword evidence="6 9" id="KW-1133">Transmembrane helix</keyword>
<keyword evidence="3" id="KW-0813">Transport</keyword>
<dbReference type="GO" id="GO:1902600">
    <property type="term" value="P:proton transmembrane transport"/>
    <property type="evidence" value="ECO:0007669"/>
    <property type="project" value="InterPro"/>
</dbReference>
<evidence type="ECO:0000256" key="3">
    <source>
        <dbReference type="ARBA" id="ARBA00022448"/>
    </source>
</evidence>
<evidence type="ECO:0000313" key="12">
    <source>
        <dbReference type="EMBL" id="EAT12835.1"/>
    </source>
</evidence>
<keyword evidence="13" id="KW-1185">Reference proteome</keyword>
<reference evidence="12 13" key="1">
    <citation type="submission" date="2006-03" db="EMBL/GenBank/DDBJ databases">
        <authorList>
            <person name="Pinhassi J."/>
            <person name="Pedros-Alio C."/>
            <person name="Ferriera S."/>
            <person name="Johnson J."/>
            <person name="Kravitz S."/>
            <person name="Halpern A."/>
            <person name="Remington K."/>
            <person name="Beeson K."/>
            <person name="Tran B."/>
            <person name="Rogers Y.-H."/>
            <person name="Friedman R."/>
            <person name="Venter J.C."/>
        </authorList>
    </citation>
    <scope>NUCLEOTIDE SEQUENCE [LARGE SCALE GENOMIC DNA]</scope>
    <source>
        <strain evidence="12 13">RED65</strain>
    </source>
</reference>
<dbReference type="EMBL" id="AAQH01000004">
    <property type="protein sequence ID" value="EAT12835.1"/>
    <property type="molecule type" value="Genomic_DNA"/>
</dbReference>
<dbReference type="AlphaFoldDB" id="Q1N3N9"/>
<evidence type="ECO:0000256" key="2">
    <source>
        <dbReference type="ARBA" id="ARBA00005551"/>
    </source>
</evidence>
<dbReference type="InterPro" id="IPR003148">
    <property type="entry name" value="RCK_N"/>
</dbReference>
<organism evidence="12 13">
    <name type="scientific">Bermanella marisrubri</name>
    <dbReference type="NCBI Taxonomy" id="207949"/>
    <lineage>
        <taxon>Bacteria</taxon>
        <taxon>Pseudomonadati</taxon>
        <taxon>Pseudomonadota</taxon>
        <taxon>Gammaproteobacteria</taxon>
        <taxon>Oceanospirillales</taxon>
        <taxon>Oceanospirillaceae</taxon>
        <taxon>Bermanella</taxon>
    </lineage>
</organism>
<feature type="domain" description="Cation/H+ exchanger transmembrane" evidence="10">
    <location>
        <begin position="6"/>
        <end position="347"/>
    </location>
</feature>
<feature type="domain" description="RCK N-terminal" evidence="11">
    <location>
        <begin position="386"/>
        <end position="501"/>
    </location>
</feature>
<dbReference type="STRING" id="207949.RED65_12219"/>
<keyword evidence="7" id="KW-0406">Ion transport</keyword>
<feature type="transmembrane region" description="Helical" evidence="9">
    <location>
        <begin position="250"/>
        <end position="267"/>
    </location>
</feature>
<evidence type="ECO:0000259" key="10">
    <source>
        <dbReference type="Pfam" id="PF00999"/>
    </source>
</evidence>
<comment type="subcellular location">
    <subcellularLocation>
        <location evidence="1">Membrane</location>
        <topology evidence="1">Multi-pass membrane protein</topology>
    </subcellularLocation>
</comment>
<evidence type="ECO:0000256" key="4">
    <source>
        <dbReference type="ARBA" id="ARBA00022449"/>
    </source>
</evidence>
<dbReference type="GO" id="GO:0015297">
    <property type="term" value="F:antiporter activity"/>
    <property type="evidence" value="ECO:0007669"/>
    <property type="project" value="UniProtKB-KW"/>
</dbReference>
<keyword evidence="4" id="KW-0050">Antiport</keyword>
<accession>Q1N3N9</accession>
<sequence length="530" mass="58703">MEFIWIVIAFACGFIAKQVNMPPLVGYLLAGFGLHAYGVEPHDNLETLANLGITLMLFTIGLKINIRSLLKPTVWAGSVIHMSSWVVVGSLLLKGFAMFGVTMLEGLSGESLLLIAFALSFSSTVCVVKLLEDKTEMKANHGKLAVGILIMQDIVAVGFLVLATGKIPDVYALALLLLWPARKPLGLLLTKAGHGELLPLVGLLLAFGGYELFNAVNLKGDLGALIAGLMLSQHTKANELAKSLLNFKDIFLIGFFLNIGFAALPTVDMLMPLLVISFILIIKGVLLFHILALLKAPGRSMFLGSMILTNYSEFGLIVMYLCVENSWISNEWLVIVAMAVSISFVFTSIFYEYAHRAYAFMRIYVKRFERQRPKPLYHEQLKQAEVLVIGMGRVGRSSYDVLHHYLGDKVWGVESDADKARRHQDAGRHVIIGDAEDADFWETRELWHIKLIMLAMPSITDMKDITQQLKLCNFTGQVAAIARYEDERRALVDYGVDNVFNHYAEVGAGFAEECLTLIAPESKSQQEVSP</sequence>
<dbReference type="InterPro" id="IPR006153">
    <property type="entry name" value="Cation/H_exchanger_TM"/>
</dbReference>
<name>Q1N3N9_9GAMM</name>
<dbReference type="GO" id="GO:0016020">
    <property type="term" value="C:membrane"/>
    <property type="evidence" value="ECO:0007669"/>
    <property type="project" value="UniProtKB-SubCell"/>
</dbReference>
<evidence type="ECO:0000313" key="13">
    <source>
        <dbReference type="Proteomes" id="UP000004263"/>
    </source>
</evidence>
<gene>
    <name evidence="12" type="ORF">RED65_12219</name>
</gene>
<dbReference type="GO" id="GO:0006813">
    <property type="term" value="P:potassium ion transport"/>
    <property type="evidence" value="ECO:0007669"/>
    <property type="project" value="InterPro"/>
</dbReference>
<dbReference type="RefSeq" id="WP_007018725.1">
    <property type="nucleotide sequence ID" value="NZ_CH724118.1"/>
</dbReference>
<dbReference type="InterPro" id="IPR036291">
    <property type="entry name" value="NAD(P)-bd_dom_sf"/>
</dbReference>
<evidence type="ECO:0000256" key="7">
    <source>
        <dbReference type="ARBA" id="ARBA00023065"/>
    </source>
</evidence>
<feature type="transmembrane region" description="Helical" evidence="9">
    <location>
        <begin position="273"/>
        <end position="294"/>
    </location>
</feature>
<keyword evidence="8 9" id="KW-0472">Membrane</keyword>
<dbReference type="InterPro" id="IPR038770">
    <property type="entry name" value="Na+/solute_symporter_sf"/>
</dbReference>
<feature type="transmembrane region" description="Helical" evidence="9">
    <location>
        <begin position="197"/>
        <end position="216"/>
    </location>
</feature>
<evidence type="ECO:0000256" key="6">
    <source>
        <dbReference type="ARBA" id="ARBA00022989"/>
    </source>
</evidence>
<comment type="similarity">
    <text evidence="2">Belongs to the monovalent cation:proton antiporter 2 (CPA2) transporter (TC 2.A.37) family.</text>
</comment>
<evidence type="ECO:0000256" key="5">
    <source>
        <dbReference type="ARBA" id="ARBA00022692"/>
    </source>
</evidence>
<feature type="transmembrane region" description="Helical" evidence="9">
    <location>
        <begin position="332"/>
        <end position="354"/>
    </location>
</feature>
<evidence type="ECO:0000259" key="11">
    <source>
        <dbReference type="Pfam" id="PF02254"/>
    </source>
</evidence>